<dbReference type="InterPro" id="IPR029767">
    <property type="entry name" value="WecB-like"/>
</dbReference>
<dbReference type="InterPro" id="IPR020004">
    <property type="entry name" value="UDP-GlcNAc_Epase"/>
</dbReference>
<dbReference type="Gene3D" id="3.40.50.2000">
    <property type="entry name" value="Glycogen Phosphorylase B"/>
    <property type="match status" value="2"/>
</dbReference>
<sequence>MRKICVVTANRADYSRVKSVLQAIQLHPNLELQLVVAGSHLVDHYGMTVREIEKDGFPISAKVHMEFYGNEPTVMAKSTGLAIIEFATIFNNLKPDIVVALVDRYENFASAVASAMMNIPTAHTQGGEATGTIDESLRHAMTKLAHIHFPSTENAKERIIKMGEDPRYVFNVGCPATDILLSAPKWGMEEVTRYLREKIIKEHNWDFNHSKPHFLVIHHPVTTEFGSGIHQVQETLKALLKFNHQIFMLWPNIDAGTDDISRGIRIFKIENPDFPFYILKHMPHEIFVNILRHSVCMVGNSSGGIRESCYFGVPVVNIGTRQQNRERGENVLDAGYNAEEIAEAVERQLNHGKYEPEFVYGDGSAGKKIAEILANIDIRNIIQKKIQY</sequence>
<dbReference type="GO" id="GO:0006047">
    <property type="term" value="P:UDP-N-acetylglucosamine metabolic process"/>
    <property type="evidence" value="ECO:0007669"/>
    <property type="project" value="InterPro"/>
</dbReference>
<dbReference type="NCBIfam" id="TIGR03568">
    <property type="entry name" value="NeuC_NnaA"/>
    <property type="match status" value="1"/>
</dbReference>
<protein>
    <submittedName>
        <fullName evidence="2">UDP-N-acetyl-D-glucosamine 2-epimerase, UDP-hydrolysing</fullName>
    </submittedName>
</protein>
<dbReference type="PANTHER" id="PTHR43174">
    <property type="entry name" value="UDP-N-ACETYLGLUCOSAMINE 2-EPIMERASE"/>
    <property type="match status" value="1"/>
</dbReference>
<feature type="domain" description="UDP-N-acetylglucosamine 2-epimerase" evidence="1">
    <location>
        <begin position="23"/>
        <end position="373"/>
    </location>
</feature>
<evidence type="ECO:0000313" key="3">
    <source>
        <dbReference type="Proteomes" id="UP000178302"/>
    </source>
</evidence>
<gene>
    <name evidence="2" type="ORF">A2909_02195</name>
</gene>
<dbReference type="PANTHER" id="PTHR43174:SF3">
    <property type="entry name" value="UDP-N-ACETYLGLUCOSAMINE 2-EPIMERASE"/>
    <property type="match status" value="1"/>
</dbReference>
<reference evidence="2 3" key="1">
    <citation type="journal article" date="2016" name="Nat. Commun.">
        <title>Thousands of microbial genomes shed light on interconnected biogeochemical processes in an aquifer system.</title>
        <authorList>
            <person name="Anantharaman K."/>
            <person name="Brown C.T."/>
            <person name="Hug L.A."/>
            <person name="Sharon I."/>
            <person name="Castelle C.J."/>
            <person name="Probst A.J."/>
            <person name="Thomas B.C."/>
            <person name="Singh A."/>
            <person name="Wilkins M.J."/>
            <person name="Karaoz U."/>
            <person name="Brodie E.L."/>
            <person name="Williams K.H."/>
            <person name="Hubbard S.S."/>
            <person name="Banfield J.F."/>
        </authorList>
    </citation>
    <scope>NUCLEOTIDE SEQUENCE [LARGE SCALE GENOMIC DNA]</scope>
</reference>
<proteinExistence type="predicted"/>
<name>A0A1G2LU19_9BACT</name>
<evidence type="ECO:0000313" key="2">
    <source>
        <dbReference type="EMBL" id="OHA14311.1"/>
    </source>
</evidence>
<dbReference type="SUPFAM" id="SSF53756">
    <property type="entry name" value="UDP-Glycosyltransferase/glycogen phosphorylase"/>
    <property type="match status" value="1"/>
</dbReference>
<dbReference type="GO" id="GO:0004553">
    <property type="term" value="F:hydrolase activity, hydrolyzing O-glycosyl compounds"/>
    <property type="evidence" value="ECO:0007669"/>
    <property type="project" value="InterPro"/>
</dbReference>
<dbReference type="Proteomes" id="UP000178302">
    <property type="component" value="Unassembled WGS sequence"/>
</dbReference>
<dbReference type="AlphaFoldDB" id="A0A1G2LU19"/>
<dbReference type="EMBL" id="MHQZ01000013">
    <property type="protein sequence ID" value="OHA14311.1"/>
    <property type="molecule type" value="Genomic_DNA"/>
</dbReference>
<evidence type="ECO:0000259" key="1">
    <source>
        <dbReference type="Pfam" id="PF02350"/>
    </source>
</evidence>
<accession>A0A1G2LU19</accession>
<organism evidence="2 3">
    <name type="scientific">Candidatus Tagabacteria bacterium RIFCSPLOWO2_01_FULL_39_11</name>
    <dbReference type="NCBI Taxonomy" id="1802295"/>
    <lineage>
        <taxon>Bacteria</taxon>
        <taxon>Candidatus Tagaibacteriota</taxon>
    </lineage>
</organism>
<comment type="caution">
    <text evidence="2">The sequence shown here is derived from an EMBL/GenBank/DDBJ whole genome shotgun (WGS) entry which is preliminary data.</text>
</comment>
<dbReference type="Pfam" id="PF02350">
    <property type="entry name" value="Epimerase_2"/>
    <property type="match status" value="1"/>
</dbReference>
<dbReference type="InterPro" id="IPR003331">
    <property type="entry name" value="UDP_GlcNAc_Epimerase_2_dom"/>
</dbReference>
<dbReference type="CDD" id="cd03786">
    <property type="entry name" value="GTB_UDP-GlcNAc_2-Epimerase"/>
    <property type="match status" value="1"/>
</dbReference>